<dbReference type="PROSITE" id="PS51257">
    <property type="entry name" value="PROKAR_LIPOPROTEIN"/>
    <property type="match status" value="1"/>
</dbReference>
<gene>
    <name evidence="1" type="ORF">FAZ15_19150</name>
</gene>
<comment type="caution">
    <text evidence="1">The sequence shown here is derived from an EMBL/GenBank/DDBJ whole genome shotgun (WGS) entry which is preliminary data.</text>
</comment>
<sequence>MRILTPPLHFVSLVAISVSCSSVNTTQSSKQDSIELVGNDRDSNDCIASAGYTWSKIKQTCVRPWEDGIELRNLNTSSAYQTSAYILVDSTKNDAEIFIPNESHSIVLQKNSANHYTNGTFNLTQENFCWTLSLNNTKLYQEQQ</sequence>
<keyword evidence="2" id="KW-1185">Reference proteome</keyword>
<dbReference type="AlphaFoldDB" id="A0A4V5MLB8"/>
<accession>A0A4V5MLB8</accession>
<organism evidence="1 2">
    <name type="scientific">Sphingobacterium olei</name>
    <dbReference type="NCBI Taxonomy" id="2571155"/>
    <lineage>
        <taxon>Bacteria</taxon>
        <taxon>Pseudomonadati</taxon>
        <taxon>Bacteroidota</taxon>
        <taxon>Sphingobacteriia</taxon>
        <taxon>Sphingobacteriales</taxon>
        <taxon>Sphingobacteriaceae</taxon>
        <taxon>Sphingobacterium</taxon>
    </lineage>
</organism>
<proteinExistence type="predicted"/>
<dbReference type="OrthoDB" id="1099822at2"/>
<name>A0A4V5MLB8_9SPHI</name>
<dbReference type="EMBL" id="SUME01000009">
    <property type="protein sequence ID" value="TJZ52508.1"/>
    <property type="molecule type" value="Genomic_DNA"/>
</dbReference>
<reference evidence="1 2" key="1">
    <citation type="submission" date="2019-04" db="EMBL/GenBank/DDBJ databases">
        <title>Sphingobacterium olei sp. nov., isolated from oil-contaminated soil.</title>
        <authorList>
            <person name="Liu B."/>
        </authorList>
    </citation>
    <scope>NUCLEOTIDE SEQUENCE [LARGE SCALE GENOMIC DNA]</scope>
    <source>
        <strain evidence="1 2">HAL-9</strain>
    </source>
</reference>
<dbReference type="RefSeq" id="WP_136902919.1">
    <property type="nucleotide sequence ID" value="NZ_SUME01000009.1"/>
</dbReference>
<protein>
    <recommendedName>
        <fullName evidence="3">Lipoprotein</fullName>
    </recommendedName>
</protein>
<evidence type="ECO:0000313" key="2">
    <source>
        <dbReference type="Proteomes" id="UP000306808"/>
    </source>
</evidence>
<evidence type="ECO:0000313" key="1">
    <source>
        <dbReference type="EMBL" id="TJZ52508.1"/>
    </source>
</evidence>
<evidence type="ECO:0008006" key="3">
    <source>
        <dbReference type="Google" id="ProtNLM"/>
    </source>
</evidence>
<dbReference type="Proteomes" id="UP000306808">
    <property type="component" value="Unassembled WGS sequence"/>
</dbReference>